<dbReference type="Proteomes" id="UP000654720">
    <property type="component" value="Chromosome"/>
</dbReference>
<dbReference type="InterPro" id="IPR002694">
    <property type="entry name" value="Znf_CHC2"/>
</dbReference>
<reference evidence="2 3" key="1">
    <citation type="submission" date="2021-02" db="EMBL/GenBank/DDBJ databases">
        <title>FDA dAtabase for Regulatory Grade micrObial Sequences (FDA-ARGOS): Supporting development and validation of Infectious Disease Dx tests.</title>
        <authorList>
            <person name="Carlson P."/>
            <person name="Fischbach M."/>
            <person name="Hastie J."/>
            <person name="Bilen M."/>
            <person name="Cheng A."/>
            <person name="Tallon L."/>
            <person name="Sadzewicz L."/>
            <person name="Zhao X."/>
            <person name="Boylan J."/>
            <person name="Ott S."/>
            <person name="Bowen H."/>
            <person name="Vavikolanu K."/>
            <person name="Mehta A."/>
            <person name="Aluvathingal J."/>
            <person name="Nadendla S."/>
            <person name="Yan Y."/>
            <person name="Sichtig H."/>
        </authorList>
    </citation>
    <scope>NUCLEOTIDE SEQUENCE [LARGE SCALE GENOMIC DNA]</scope>
    <source>
        <strain evidence="2 3">FDAARGOS_1229</strain>
    </source>
</reference>
<dbReference type="Gene3D" id="3.90.580.10">
    <property type="entry name" value="Zinc finger, CHC2-type domain"/>
    <property type="match status" value="1"/>
</dbReference>
<gene>
    <name evidence="2" type="ORF">I6J59_11465</name>
</gene>
<dbReference type="GeneID" id="93098834"/>
<dbReference type="RefSeq" id="WP_027200199.1">
    <property type="nucleotide sequence ID" value="NZ_CAMXLP010000084.1"/>
</dbReference>
<evidence type="ECO:0000259" key="1">
    <source>
        <dbReference type="Pfam" id="PF01807"/>
    </source>
</evidence>
<protein>
    <submittedName>
        <fullName evidence="2">Toprim domain-containing protein</fullName>
    </submittedName>
</protein>
<dbReference type="Gene3D" id="3.40.1360.10">
    <property type="match status" value="1"/>
</dbReference>
<accession>A0ABX7H254</accession>
<dbReference type="SUPFAM" id="SSF57783">
    <property type="entry name" value="Zinc beta-ribbon"/>
    <property type="match status" value="1"/>
</dbReference>
<name>A0ABX7H254_9BACT</name>
<keyword evidence="3" id="KW-1185">Reference proteome</keyword>
<proteinExistence type="predicted"/>
<feature type="domain" description="Zinc finger CHC2-type" evidence="1">
    <location>
        <begin position="19"/>
        <end position="66"/>
    </location>
</feature>
<evidence type="ECO:0000313" key="3">
    <source>
        <dbReference type="Proteomes" id="UP000654720"/>
    </source>
</evidence>
<evidence type="ECO:0000313" key="2">
    <source>
        <dbReference type="EMBL" id="QRO48577.1"/>
    </source>
</evidence>
<dbReference type="Pfam" id="PF01807">
    <property type="entry name" value="Zn_ribbon_DnaG"/>
    <property type="match status" value="1"/>
</dbReference>
<dbReference type="EMBL" id="CP069450">
    <property type="protein sequence ID" value="QRO48577.1"/>
    <property type="molecule type" value="Genomic_DNA"/>
</dbReference>
<sequence length="295" mass="34398">MNIKDAKQIRIVEYLRIIGYSPVNVKGHQYWYLSPFRDEKTASFKVNDAINEWYDFGISAGGDLIDLGKLLYRTDSISLVLLRISENALSVHVCRLQHRNARPCPIEDDMQNLRIECLSQLALLSYLRSRYIDEAIGKQYCKEAHYDLHKKHYFSIAFENRSGGYEVRNPYFKGCIRCKDITVIHHVADAIQGHVCIFEGFMDFLSYQTLHKKGDYHLCLDFPVDFLIMNSVGNLKKSLAELENYAFIHCYLDNDLAGQKTFETIVGLYNDRVSDESVRYRDYKDLNDYLLGKRR</sequence>
<dbReference type="Pfam" id="PF13155">
    <property type="entry name" value="Toprim_2"/>
    <property type="match status" value="1"/>
</dbReference>
<dbReference type="InterPro" id="IPR036977">
    <property type="entry name" value="DNA_primase_Znf_CHC2"/>
</dbReference>
<organism evidence="2 3">
    <name type="scientific">Butyricimonas virosa</name>
    <dbReference type="NCBI Taxonomy" id="544645"/>
    <lineage>
        <taxon>Bacteria</taxon>
        <taxon>Pseudomonadati</taxon>
        <taxon>Bacteroidota</taxon>
        <taxon>Bacteroidia</taxon>
        <taxon>Bacteroidales</taxon>
        <taxon>Odoribacteraceae</taxon>
        <taxon>Butyricimonas</taxon>
    </lineage>
</organism>